<dbReference type="InterPro" id="IPR051941">
    <property type="entry name" value="BG_Antigen-Binding_Lectin"/>
</dbReference>
<dbReference type="AlphaFoldDB" id="A0A382NMD5"/>
<accession>A0A382NMD5</accession>
<dbReference type="PANTHER" id="PTHR45713">
    <property type="entry name" value="FTP DOMAIN-CONTAINING PROTEIN"/>
    <property type="match status" value="1"/>
</dbReference>
<reference evidence="2" key="1">
    <citation type="submission" date="2018-05" db="EMBL/GenBank/DDBJ databases">
        <authorList>
            <person name="Lanie J.A."/>
            <person name="Ng W.-L."/>
            <person name="Kazmierczak K.M."/>
            <person name="Andrzejewski T.M."/>
            <person name="Davidsen T.M."/>
            <person name="Wayne K.J."/>
            <person name="Tettelin H."/>
            <person name="Glass J.I."/>
            <person name="Rusch D."/>
            <person name="Podicherti R."/>
            <person name="Tsui H.-C.T."/>
            <person name="Winkler M.E."/>
        </authorList>
    </citation>
    <scope>NUCLEOTIDE SEQUENCE</scope>
</reference>
<sequence length="367" mass="40995">SAKLAIDGNSSGKFEDKTVTHTKNPDDKSPWWEVQLPKPTDVTQVVVWNRAEAPERLSAFRVLAMDAERKLLFEKNLFGNGKGSPKPDEGFAVPIEGEGRVSFVRIELLPLDGRKDPILSLAEVQVFTRSGAGEAAEVKWVTRPEWNDGKVHALESEDNSVVYLRRKVNAVIAGTQQLSLGSGDAIKAWVNGREVLSNKTKREAKAGQEKFNVYLPKGESELLLKIVNNDERSSFYFAVRGVDFPEDILPVLLIDETNRATPQVEKIAAHYRTFAGELEPVRKSIEVKRKQYKKADDSIVTTPYMRELAKVKRRDTYLMVKGNFLSRGSVVNAGFPASFHPPAKGTPRSRMGVARWLLQPDNPLTAR</sequence>
<evidence type="ECO:0000256" key="1">
    <source>
        <dbReference type="SAM" id="MobiDB-lite"/>
    </source>
</evidence>
<dbReference type="InterPro" id="IPR008979">
    <property type="entry name" value="Galactose-bd-like_sf"/>
</dbReference>
<feature type="non-terminal residue" evidence="2">
    <location>
        <position position="1"/>
    </location>
</feature>
<protein>
    <recommendedName>
        <fullName evidence="3">Fucolectin tachylectin-4 pentraxin-1 domain-containing protein</fullName>
    </recommendedName>
</protein>
<evidence type="ECO:0008006" key="3">
    <source>
        <dbReference type="Google" id="ProtNLM"/>
    </source>
</evidence>
<feature type="compositionally biased region" description="Basic and acidic residues" evidence="1">
    <location>
        <begin position="13"/>
        <end position="30"/>
    </location>
</feature>
<evidence type="ECO:0000313" key="2">
    <source>
        <dbReference type="EMBL" id="SVC60761.1"/>
    </source>
</evidence>
<dbReference type="EMBL" id="UINC01100587">
    <property type="protein sequence ID" value="SVC60761.1"/>
    <property type="molecule type" value="Genomic_DNA"/>
</dbReference>
<feature type="region of interest" description="Disordered" evidence="1">
    <location>
        <begin position="1"/>
        <end position="30"/>
    </location>
</feature>
<proteinExistence type="predicted"/>
<dbReference type="SUPFAM" id="SSF49785">
    <property type="entry name" value="Galactose-binding domain-like"/>
    <property type="match status" value="1"/>
</dbReference>
<gene>
    <name evidence="2" type="ORF">METZ01_LOCUS313615</name>
</gene>
<dbReference type="Pfam" id="PF22633">
    <property type="entry name" value="F5_F8_type_C_2"/>
    <property type="match status" value="1"/>
</dbReference>
<name>A0A382NMD5_9ZZZZ</name>
<organism evidence="2">
    <name type="scientific">marine metagenome</name>
    <dbReference type="NCBI Taxonomy" id="408172"/>
    <lineage>
        <taxon>unclassified sequences</taxon>
        <taxon>metagenomes</taxon>
        <taxon>ecological metagenomes</taxon>
    </lineage>
</organism>
<feature type="non-terminal residue" evidence="2">
    <location>
        <position position="367"/>
    </location>
</feature>
<dbReference type="PANTHER" id="PTHR45713:SF6">
    <property type="entry name" value="F5_8 TYPE C DOMAIN-CONTAINING PROTEIN"/>
    <property type="match status" value="1"/>
</dbReference>
<dbReference type="Gene3D" id="2.60.120.260">
    <property type="entry name" value="Galactose-binding domain-like"/>
    <property type="match status" value="1"/>
</dbReference>